<dbReference type="GO" id="GO:0003676">
    <property type="term" value="F:nucleic acid binding"/>
    <property type="evidence" value="ECO:0007669"/>
    <property type="project" value="InterPro"/>
</dbReference>
<gene>
    <name evidence="4" type="ORF">KIK155_LOCUS19361</name>
    <name evidence="5" type="ORF">TOA249_LOCUS28102</name>
</gene>
<evidence type="ECO:0000313" key="5">
    <source>
        <dbReference type="EMBL" id="CAF4866088.1"/>
    </source>
</evidence>
<accession>A0A818LB03</accession>
<dbReference type="Gene3D" id="4.10.60.10">
    <property type="entry name" value="Zinc finger, CCHC-type"/>
    <property type="match status" value="1"/>
</dbReference>
<name>A0A818LB03_9BILA</name>
<dbReference type="Proteomes" id="UP000663865">
    <property type="component" value="Unassembled WGS sequence"/>
</dbReference>
<dbReference type="PANTHER" id="PTHR33223">
    <property type="entry name" value="CCHC-TYPE DOMAIN-CONTAINING PROTEIN"/>
    <property type="match status" value="1"/>
</dbReference>
<dbReference type="EMBL" id="CAJOBS010003789">
    <property type="protein sequence ID" value="CAF4866088.1"/>
    <property type="molecule type" value="Genomic_DNA"/>
</dbReference>
<dbReference type="Pfam" id="PF00098">
    <property type="entry name" value="zf-CCHC"/>
    <property type="match status" value="1"/>
</dbReference>
<evidence type="ECO:0000259" key="3">
    <source>
        <dbReference type="PROSITE" id="PS50158"/>
    </source>
</evidence>
<evidence type="ECO:0000256" key="2">
    <source>
        <dbReference type="SAM" id="MobiDB-lite"/>
    </source>
</evidence>
<sequence length="430" mass="49224">MAESKVPLETVIKHLSDTLTQQSTVITRLEQTMGSILSEVDTRYTTYRAETQHEIKLLETTIASKDTMLTQVFDNIQSLTTGLHELKDLFTNHHTLQSPTLGHPLLNNPLSNIATPIQANSPHFINSSAAVSYELPPTNGQAMNTIVLPPTTSLPTFSGETTEHPRQFLIRVEEYARTVNSWSRETLLRGISQFLKDDAFEWYCQLYYTNTTPVDWNQFVVRFLAQFHSPIRAAQQEQAWIECKQFESETINPFVVRLRSIWLEQKPDELESDFTKHLFCKMRSDMLTLMNSSRSSSLDAIIIEAQKVEEIIFLRNQEQRQRDMQKVKLAPQTTYVNHRSSFSSPAKSTYATSLMDVTSRYRPPTRSSQLPTLIQSTSPRNPITCWRCYETGHYSNDCPTNNDNNPSVSTANTTYAPYTSQPLPQRKKNI</sequence>
<dbReference type="EMBL" id="CAJNYV010003449">
    <property type="protein sequence ID" value="CAF3569472.1"/>
    <property type="molecule type" value="Genomic_DNA"/>
</dbReference>
<dbReference type="Proteomes" id="UP000663838">
    <property type="component" value="Unassembled WGS sequence"/>
</dbReference>
<evidence type="ECO:0000313" key="6">
    <source>
        <dbReference type="Proteomes" id="UP000663865"/>
    </source>
</evidence>
<evidence type="ECO:0000313" key="4">
    <source>
        <dbReference type="EMBL" id="CAF3569472.1"/>
    </source>
</evidence>
<dbReference type="InterPro" id="IPR036875">
    <property type="entry name" value="Znf_CCHC_sf"/>
</dbReference>
<dbReference type="SMART" id="SM00343">
    <property type="entry name" value="ZnF_C2HC"/>
    <property type="match status" value="1"/>
</dbReference>
<dbReference type="InterPro" id="IPR005162">
    <property type="entry name" value="Retrotrans_gag_dom"/>
</dbReference>
<keyword evidence="1" id="KW-0862">Zinc</keyword>
<comment type="caution">
    <text evidence="4">The sequence shown here is derived from an EMBL/GenBank/DDBJ whole genome shotgun (WGS) entry which is preliminary data.</text>
</comment>
<dbReference type="InterPro" id="IPR001878">
    <property type="entry name" value="Znf_CCHC"/>
</dbReference>
<dbReference type="PANTHER" id="PTHR33223:SF6">
    <property type="entry name" value="CCHC-TYPE DOMAIN-CONTAINING PROTEIN"/>
    <property type="match status" value="1"/>
</dbReference>
<dbReference type="PROSITE" id="PS50158">
    <property type="entry name" value="ZF_CCHC"/>
    <property type="match status" value="1"/>
</dbReference>
<feature type="domain" description="CCHC-type" evidence="3">
    <location>
        <begin position="385"/>
        <end position="399"/>
    </location>
</feature>
<keyword evidence="1" id="KW-0863">Zinc-finger</keyword>
<feature type="compositionally biased region" description="Polar residues" evidence="2">
    <location>
        <begin position="396"/>
        <end position="423"/>
    </location>
</feature>
<dbReference type="GO" id="GO:0008270">
    <property type="term" value="F:zinc ion binding"/>
    <property type="evidence" value="ECO:0007669"/>
    <property type="project" value="UniProtKB-KW"/>
</dbReference>
<dbReference type="Pfam" id="PF03732">
    <property type="entry name" value="Retrotrans_gag"/>
    <property type="match status" value="1"/>
</dbReference>
<proteinExistence type="predicted"/>
<reference evidence="4" key="1">
    <citation type="submission" date="2021-02" db="EMBL/GenBank/DDBJ databases">
        <authorList>
            <person name="Nowell W R."/>
        </authorList>
    </citation>
    <scope>NUCLEOTIDE SEQUENCE</scope>
</reference>
<evidence type="ECO:0000256" key="1">
    <source>
        <dbReference type="PROSITE-ProRule" id="PRU00047"/>
    </source>
</evidence>
<organism evidence="4 6">
    <name type="scientific">Rotaria socialis</name>
    <dbReference type="NCBI Taxonomy" id="392032"/>
    <lineage>
        <taxon>Eukaryota</taxon>
        <taxon>Metazoa</taxon>
        <taxon>Spiralia</taxon>
        <taxon>Gnathifera</taxon>
        <taxon>Rotifera</taxon>
        <taxon>Eurotatoria</taxon>
        <taxon>Bdelloidea</taxon>
        <taxon>Philodinida</taxon>
        <taxon>Philodinidae</taxon>
        <taxon>Rotaria</taxon>
    </lineage>
</organism>
<protein>
    <recommendedName>
        <fullName evidence="3">CCHC-type domain-containing protein</fullName>
    </recommendedName>
</protein>
<keyword evidence="1" id="KW-0479">Metal-binding</keyword>
<dbReference type="AlphaFoldDB" id="A0A818LB03"/>
<dbReference type="SUPFAM" id="SSF57756">
    <property type="entry name" value="Retrovirus zinc finger-like domains"/>
    <property type="match status" value="1"/>
</dbReference>
<feature type="region of interest" description="Disordered" evidence="2">
    <location>
        <begin position="396"/>
        <end position="430"/>
    </location>
</feature>